<evidence type="ECO:0000256" key="6">
    <source>
        <dbReference type="ARBA" id="ARBA00023136"/>
    </source>
</evidence>
<dbReference type="GO" id="GO:0005737">
    <property type="term" value="C:cytoplasm"/>
    <property type="evidence" value="ECO:0007669"/>
    <property type="project" value="UniProtKB-SubCell"/>
</dbReference>
<dbReference type="Gene3D" id="3.40.50.300">
    <property type="entry name" value="P-loop containing nucleotide triphosphate hydrolases"/>
    <property type="match status" value="1"/>
</dbReference>
<keyword evidence="1 9" id="KW-1003">Cell membrane</keyword>
<dbReference type="GO" id="GO:0005047">
    <property type="term" value="F:signal recognition particle binding"/>
    <property type="evidence" value="ECO:0007669"/>
    <property type="project" value="TreeGrafter"/>
</dbReference>
<evidence type="ECO:0000256" key="4">
    <source>
        <dbReference type="ARBA" id="ARBA00022801"/>
    </source>
</evidence>
<name>S0ESL4_CHTCT</name>
<keyword evidence="5 9" id="KW-0342">GTP-binding</keyword>
<accession>S0ESL4</accession>
<protein>
    <recommendedName>
        <fullName evidence="9">Signal recognition particle receptor FtsY</fullName>
        <shortName evidence="9">SRP receptor</shortName>
        <ecNumber evidence="9">3.6.5.4</ecNumber>
    </recommendedName>
</protein>
<dbReference type="AlphaFoldDB" id="S0ESL4"/>
<evidence type="ECO:0000256" key="7">
    <source>
        <dbReference type="ARBA" id="ARBA00023170"/>
    </source>
</evidence>
<comment type="similarity">
    <text evidence="9">Belongs to the GTP-binding SRP family. FtsY subfamily.</text>
</comment>
<comment type="function">
    <text evidence="9">Involved in targeting and insertion of nascent membrane proteins into the cytoplasmic membrane. Acts as a receptor for the complex formed by the signal recognition particle (SRP) and the ribosome-nascent chain (RNC).</text>
</comment>
<evidence type="ECO:0000256" key="5">
    <source>
        <dbReference type="ARBA" id="ARBA00023134"/>
    </source>
</evidence>
<dbReference type="Pfam" id="PF02881">
    <property type="entry name" value="SRP54_N"/>
    <property type="match status" value="1"/>
</dbReference>
<dbReference type="GO" id="GO:0003924">
    <property type="term" value="F:GTPase activity"/>
    <property type="evidence" value="ECO:0007669"/>
    <property type="project" value="UniProtKB-UniRule"/>
</dbReference>
<dbReference type="SMART" id="SM00382">
    <property type="entry name" value="AAA"/>
    <property type="match status" value="1"/>
</dbReference>
<dbReference type="SMART" id="SM00963">
    <property type="entry name" value="SRP54_N"/>
    <property type="match status" value="1"/>
</dbReference>
<dbReference type="NCBIfam" id="TIGR00064">
    <property type="entry name" value="ftsY"/>
    <property type="match status" value="1"/>
</dbReference>
<dbReference type="SUPFAM" id="SSF47364">
    <property type="entry name" value="Domain of the SRP/SRP receptor G-proteins"/>
    <property type="match status" value="1"/>
</dbReference>
<dbReference type="InterPro" id="IPR013822">
    <property type="entry name" value="Signal_recog_particl_SRP54_hlx"/>
</dbReference>
<dbReference type="PROSITE" id="PS00300">
    <property type="entry name" value="SRP54"/>
    <property type="match status" value="1"/>
</dbReference>
<keyword evidence="3 9" id="KW-0547">Nucleotide-binding</keyword>
<keyword evidence="4 9" id="KW-0378">Hydrolase</keyword>
<keyword evidence="2 9" id="KW-0963">Cytoplasm</keyword>
<feature type="domain" description="SRP54-type proteins GTP-binding" evidence="11">
    <location>
        <begin position="270"/>
        <end position="283"/>
    </location>
</feature>
<proteinExistence type="inferred from homology"/>
<keyword evidence="13" id="KW-1185">Reference proteome</keyword>
<reference evidence="13" key="1">
    <citation type="submission" date="2013-03" db="EMBL/GenBank/DDBJ databases">
        <title>Genome sequence of Chthonomonas calidirosea, the first sequenced genome from the Armatimonadetes phylum (formally candidate division OP10).</title>
        <authorList>
            <person name="Lee K.C.Y."/>
            <person name="Morgan X.C."/>
            <person name="Dunfield P.F."/>
            <person name="Tamas I."/>
            <person name="Houghton K.M."/>
            <person name="Vyssotski M."/>
            <person name="Ryan J.L.J."/>
            <person name="Lagutin K."/>
            <person name="McDonald I.R."/>
            <person name="Stott M.B."/>
        </authorList>
    </citation>
    <scope>NUCLEOTIDE SEQUENCE [LARGE SCALE GENOMIC DNA]</scope>
    <source>
        <strain evidence="13">DSM 23976 / ICMP 18418 / T49</strain>
    </source>
</reference>
<comment type="subunit">
    <text evidence="9">Part of the signal recognition particle protein translocation system, which is composed of SRP and FtsY.</text>
</comment>
<dbReference type="PATRIC" id="fig|1303518.3.peg.415"/>
<evidence type="ECO:0000256" key="10">
    <source>
        <dbReference type="SAM" id="Coils"/>
    </source>
</evidence>
<dbReference type="GO" id="GO:0005886">
    <property type="term" value="C:plasma membrane"/>
    <property type="evidence" value="ECO:0007669"/>
    <property type="project" value="UniProtKB-SubCell"/>
</dbReference>
<dbReference type="SMART" id="SM00962">
    <property type="entry name" value="SRP54"/>
    <property type="match status" value="1"/>
</dbReference>
<dbReference type="CDD" id="cd17874">
    <property type="entry name" value="FtsY"/>
    <property type="match status" value="1"/>
</dbReference>
<dbReference type="EC" id="3.6.5.4" evidence="9"/>
<feature type="binding site" evidence="9">
    <location>
        <begin position="185"/>
        <end position="189"/>
    </location>
    <ligand>
        <name>GTP</name>
        <dbReference type="ChEBI" id="CHEBI:37565"/>
    </ligand>
</feature>
<dbReference type="eggNOG" id="COG0552">
    <property type="taxonomic scope" value="Bacteria"/>
</dbReference>
<dbReference type="GO" id="GO:0006614">
    <property type="term" value="P:SRP-dependent cotranslational protein targeting to membrane"/>
    <property type="evidence" value="ECO:0007669"/>
    <property type="project" value="InterPro"/>
</dbReference>
<evidence type="ECO:0000256" key="2">
    <source>
        <dbReference type="ARBA" id="ARBA00022490"/>
    </source>
</evidence>
<gene>
    <name evidence="9" type="primary">ftsY</name>
    <name evidence="12" type="ORF">CCALI_00409</name>
</gene>
<keyword evidence="10" id="KW-0175">Coiled coil</keyword>
<dbReference type="STRING" id="454171.CP488_00747"/>
<keyword evidence="6 9" id="KW-0472">Membrane</keyword>
<dbReference type="InterPro" id="IPR004390">
    <property type="entry name" value="SR_rcpt_FtsY"/>
</dbReference>
<dbReference type="InParanoid" id="S0ESL4"/>
<sequence>MPFQLFQKIRNTIEQVVGGGRGVDEELYEELEASLIQADINVQTTQRLIGALRRAVEEEGIRSIQQAVEALKREMVAILEVGDPSTMGLKEASLPPTLYLVVGVNGVGKTTTIAKIAHMLQSRGKRVILAAGDTFRAAAIDQLAEWAQRTGTDLVRHREGADPSAVIYDAIRAARARSVDYVIADTAGRLHTRSNLMEELRKIHRVAERELERVPDEVLLVLDATTGQNAISQAKLFMKYIPITGIVLTKLDGTARGGIVLSIADDLKLPIKLVGTGERLEALEEFNARRFVDRLLEV</sequence>
<dbReference type="HOGENOM" id="CLU_009301_3_4_0"/>
<dbReference type="InterPro" id="IPR027417">
    <property type="entry name" value="P-loop_NTPase"/>
</dbReference>
<feature type="binding site" evidence="9">
    <location>
        <begin position="103"/>
        <end position="110"/>
    </location>
    <ligand>
        <name>GTP</name>
        <dbReference type="ChEBI" id="CHEBI:37565"/>
    </ligand>
</feature>
<dbReference type="InterPro" id="IPR003593">
    <property type="entry name" value="AAA+_ATPase"/>
</dbReference>
<organism evidence="12 13">
    <name type="scientific">Chthonomonas calidirosea (strain DSM 23976 / ICMP 18418 / T49)</name>
    <dbReference type="NCBI Taxonomy" id="1303518"/>
    <lineage>
        <taxon>Bacteria</taxon>
        <taxon>Bacillati</taxon>
        <taxon>Armatimonadota</taxon>
        <taxon>Chthonomonadia</taxon>
        <taxon>Chthonomonadales</taxon>
        <taxon>Chthonomonadaceae</taxon>
        <taxon>Chthonomonas</taxon>
    </lineage>
</organism>
<dbReference type="InterPro" id="IPR036225">
    <property type="entry name" value="SRP/SRP_N"/>
</dbReference>
<dbReference type="EMBL" id="HF951689">
    <property type="protein sequence ID" value="CCW34244.1"/>
    <property type="molecule type" value="Genomic_DNA"/>
</dbReference>
<dbReference type="GO" id="GO:0005525">
    <property type="term" value="F:GTP binding"/>
    <property type="evidence" value="ECO:0007669"/>
    <property type="project" value="UniProtKB-UniRule"/>
</dbReference>
<evidence type="ECO:0000256" key="8">
    <source>
        <dbReference type="ARBA" id="ARBA00048027"/>
    </source>
</evidence>
<keyword evidence="7 9" id="KW-0675">Receptor</keyword>
<dbReference type="InterPro" id="IPR042101">
    <property type="entry name" value="SRP54_N_sf"/>
</dbReference>
<dbReference type="FunCoup" id="S0ESL4">
    <property type="interactions" value="417"/>
</dbReference>
<evidence type="ECO:0000256" key="3">
    <source>
        <dbReference type="ARBA" id="ARBA00022741"/>
    </source>
</evidence>
<dbReference type="InterPro" id="IPR000897">
    <property type="entry name" value="SRP54_GTPase_dom"/>
</dbReference>
<comment type="catalytic activity">
    <reaction evidence="8 9">
        <text>GTP + H2O = GDP + phosphate + H(+)</text>
        <dbReference type="Rhea" id="RHEA:19669"/>
        <dbReference type="ChEBI" id="CHEBI:15377"/>
        <dbReference type="ChEBI" id="CHEBI:15378"/>
        <dbReference type="ChEBI" id="CHEBI:37565"/>
        <dbReference type="ChEBI" id="CHEBI:43474"/>
        <dbReference type="ChEBI" id="CHEBI:58189"/>
        <dbReference type="EC" id="3.6.5.4"/>
    </reaction>
</comment>
<dbReference type="Gene3D" id="1.20.120.140">
    <property type="entry name" value="Signal recognition particle SRP54, nucleotide-binding domain"/>
    <property type="match status" value="1"/>
</dbReference>
<evidence type="ECO:0000256" key="9">
    <source>
        <dbReference type="HAMAP-Rule" id="MF_00920"/>
    </source>
</evidence>
<dbReference type="RefSeq" id="WP_016481806.1">
    <property type="nucleotide sequence ID" value="NC_021487.1"/>
</dbReference>
<evidence type="ECO:0000313" key="13">
    <source>
        <dbReference type="Proteomes" id="UP000014227"/>
    </source>
</evidence>
<dbReference type="Proteomes" id="UP000014227">
    <property type="component" value="Chromosome I"/>
</dbReference>
<evidence type="ECO:0000259" key="11">
    <source>
        <dbReference type="PROSITE" id="PS00300"/>
    </source>
</evidence>
<dbReference type="SUPFAM" id="SSF52540">
    <property type="entry name" value="P-loop containing nucleoside triphosphate hydrolases"/>
    <property type="match status" value="1"/>
</dbReference>
<dbReference type="PANTHER" id="PTHR43134:SF1">
    <property type="entry name" value="SIGNAL RECOGNITION PARTICLE RECEPTOR SUBUNIT ALPHA"/>
    <property type="match status" value="1"/>
</dbReference>
<dbReference type="HAMAP" id="MF_00920">
    <property type="entry name" value="FtsY"/>
    <property type="match status" value="1"/>
</dbReference>
<dbReference type="OrthoDB" id="9804720at2"/>
<dbReference type="Pfam" id="PF00448">
    <property type="entry name" value="SRP54"/>
    <property type="match status" value="1"/>
</dbReference>
<evidence type="ECO:0000256" key="1">
    <source>
        <dbReference type="ARBA" id="ARBA00022475"/>
    </source>
</evidence>
<comment type="subcellular location">
    <subcellularLocation>
        <location evidence="9">Cell membrane</location>
        <topology evidence="9">Peripheral membrane protein</topology>
        <orientation evidence="9">Cytoplasmic side</orientation>
    </subcellularLocation>
    <subcellularLocation>
        <location evidence="9">Cytoplasm</location>
    </subcellularLocation>
</comment>
<feature type="binding site" evidence="9">
    <location>
        <begin position="249"/>
        <end position="252"/>
    </location>
    <ligand>
        <name>GTP</name>
        <dbReference type="ChEBI" id="CHEBI:37565"/>
    </ligand>
</feature>
<dbReference type="PANTHER" id="PTHR43134">
    <property type="entry name" value="SIGNAL RECOGNITION PARTICLE RECEPTOR SUBUNIT ALPHA"/>
    <property type="match status" value="1"/>
</dbReference>
<dbReference type="FunFam" id="3.40.50.300:FF:000053">
    <property type="entry name" value="Signal recognition particle receptor FtsY"/>
    <property type="match status" value="1"/>
</dbReference>
<dbReference type="KEGG" id="ccz:CCALI_00409"/>
<evidence type="ECO:0000313" key="12">
    <source>
        <dbReference type="EMBL" id="CCW34244.1"/>
    </source>
</evidence>
<feature type="coiled-coil region" evidence="10">
    <location>
        <begin position="54"/>
        <end position="81"/>
    </location>
</feature>